<dbReference type="SUPFAM" id="SSF53218">
    <property type="entry name" value="Molybdenum cofactor biosynthesis proteins"/>
    <property type="match status" value="1"/>
</dbReference>
<dbReference type="GO" id="GO:0046872">
    <property type="term" value="F:metal ion binding"/>
    <property type="evidence" value="ECO:0007669"/>
    <property type="project" value="UniProtKB-UniRule"/>
</dbReference>
<dbReference type="EMBL" id="CP045798">
    <property type="protein sequence ID" value="QNB46487.1"/>
    <property type="molecule type" value="Genomic_DNA"/>
</dbReference>
<dbReference type="SMART" id="SM00852">
    <property type="entry name" value="MoCF_biosynth"/>
    <property type="match status" value="1"/>
</dbReference>
<dbReference type="Gene3D" id="3.40.980.10">
    <property type="entry name" value="MoaB/Mog-like domain"/>
    <property type="match status" value="1"/>
</dbReference>
<comment type="function">
    <text evidence="1">Catalyzes the insertion of molybdate into adenylated molybdopterin with the concomitant release of AMP.</text>
</comment>
<keyword evidence="4" id="KW-1185">Reference proteome</keyword>
<gene>
    <name evidence="3" type="ORF">BR63_09285</name>
</gene>
<dbReference type="InterPro" id="IPR036425">
    <property type="entry name" value="MoaB/Mog-like_dom_sf"/>
</dbReference>
<dbReference type="InterPro" id="IPR038987">
    <property type="entry name" value="MoeA-like"/>
</dbReference>
<dbReference type="CDD" id="cd03522">
    <property type="entry name" value="MoeA_like"/>
    <property type="match status" value="1"/>
</dbReference>
<dbReference type="GO" id="GO:0061599">
    <property type="term" value="F:molybdopterin molybdotransferase activity"/>
    <property type="evidence" value="ECO:0007669"/>
    <property type="project" value="UniProtKB-UniRule"/>
</dbReference>
<evidence type="ECO:0000313" key="4">
    <source>
        <dbReference type="Proteomes" id="UP000515847"/>
    </source>
</evidence>
<dbReference type="Pfam" id="PF00994">
    <property type="entry name" value="MoCF_biosynth"/>
    <property type="match status" value="1"/>
</dbReference>
<dbReference type="OrthoDB" id="9767940at2"/>
<dbReference type="GO" id="GO:0005829">
    <property type="term" value="C:cytosol"/>
    <property type="evidence" value="ECO:0007669"/>
    <property type="project" value="TreeGrafter"/>
</dbReference>
<dbReference type="Proteomes" id="UP000515847">
    <property type="component" value="Chromosome"/>
</dbReference>
<name>A0A7G6E333_THEFR</name>
<evidence type="ECO:0000313" key="3">
    <source>
        <dbReference type="EMBL" id="QNB46487.1"/>
    </source>
</evidence>
<keyword evidence="1" id="KW-0460">Magnesium</keyword>
<keyword evidence="1" id="KW-0500">Molybdenum</keyword>
<sequence>MRKVKVEEAVGMVLAHDITKIVPGEFKGAAFKKGHVVRSEDIPRLLDLGKEHLYVWEAKEGWLHEDDAARAIVEATAGTGLTFSEPKEGKINYVAKFPGILKIDVERLYRVNSVDQVVLSTLHNNMPVKEGQVVAGTRVIPLVIEEEKINQVKAIGQKSPLIQVIPLKAKKVGIVTTGNEVFKGRIKDGFGPALERKMGHYGCEIVKQIIVPDDTRLIKNAIIEVKEAGAEIILTTGGMSVDPDDVTPLSIRELGADIVSYGSPVLPGAMFLLAYWLGTPILGLPGCVMYAKQTVFDLVFPRLLAEEILKKQDLIQLGHGGLCMDCEVCRYPACSFGKA</sequence>
<dbReference type="GO" id="GO:0006777">
    <property type="term" value="P:Mo-molybdopterin cofactor biosynthetic process"/>
    <property type="evidence" value="ECO:0007669"/>
    <property type="project" value="UniProtKB-UniRule"/>
</dbReference>
<comment type="similarity">
    <text evidence="1">Belongs to the MoeA family.</text>
</comment>
<keyword evidence="1" id="KW-0479">Metal-binding</keyword>
<dbReference type="RefSeq" id="WP_034422038.1">
    <property type="nucleotide sequence ID" value="NZ_CP045798.1"/>
</dbReference>
<reference evidence="3 4" key="1">
    <citation type="journal article" date="2019" name="Front. Microbiol.">
        <title>Thermoanaerosceptrum fracticalcis gen. nov. sp. nov., a Novel Fumarate-Fermenting Microorganism From a Deep Fractured Carbonate Aquifer of the US Great Basin.</title>
        <authorList>
            <person name="Hamilton-Brehm S.D."/>
            <person name="Stewart L.E."/>
            <person name="Zavarin M."/>
            <person name="Caldwell M."/>
            <person name="Lawson P.A."/>
            <person name="Onstott T.C."/>
            <person name="Grzymski J."/>
            <person name="Neveux I."/>
            <person name="Lollar B.S."/>
            <person name="Russell C.E."/>
            <person name="Moser D.P."/>
        </authorList>
    </citation>
    <scope>NUCLEOTIDE SEQUENCE [LARGE SCALE GENOMIC DNA]</scope>
    <source>
        <strain evidence="3 4">DRI-13</strain>
    </source>
</reference>
<evidence type="ECO:0000256" key="1">
    <source>
        <dbReference type="RuleBase" id="RU365090"/>
    </source>
</evidence>
<dbReference type="AlphaFoldDB" id="A0A7G6E333"/>
<dbReference type="EC" id="2.10.1.1" evidence="1"/>
<dbReference type="PANTHER" id="PTHR10192:SF28">
    <property type="entry name" value="MOLYBDOPTERIN MOLYBDENUMTRANSFERASE"/>
    <property type="match status" value="1"/>
</dbReference>
<comment type="cofactor">
    <cofactor evidence="1">
        <name>Mg(2+)</name>
        <dbReference type="ChEBI" id="CHEBI:18420"/>
    </cofactor>
</comment>
<proteinExistence type="inferred from homology"/>
<evidence type="ECO:0000259" key="2">
    <source>
        <dbReference type="SMART" id="SM00852"/>
    </source>
</evidence>
<protein>
    <recommendedName>
        <fullName evidence="1">Molybdopterin molybdenumtransferase</fullName>
        <ecNumber evidence="1">2.10.1.1</ecNumber>
    </recommendedName>
</protein>
<keyword evidence="1" id="KW-0808">Transferase</keyword>
<dbReference type="PANTHER" id="PTHR10192">
    <property type="entry name" value="MOLYBDOPTERIN BIOSYNTHESIS PROTEIN"/>
    <property type="match status" value="1"/>
</dbReference>
<comment type="pathway">
    <text evidence="1">Cofactor biosynthesis; molybdopterin biosynthesis.</text>
</comment>
<keyword evidence="1" id="KW-0501">Molybdenum cofactor biosynthesis</keyword>
<dbReference type="InterPro" id="IPR001453">
    <property type="entry name" value="MoaB/Mog_dom"/>
</dbReference>
<dbReference type="UniPathway" id="UPA00344"/>
<organism evidence="3 4">
    <name type="scientific">Thermanaerosceptrum fracticalcis</name>
    <dbReference type="NCBI Taxonomy" id="1712410"/>
    <lineage>
        <taxon>Bacteria</taxon>
        <taxon>Bacillati</taxon>
        <taxon>Bacillota</taxon>
        <taxon>Clostridia</taxon>
        <taxon>Eubacteriales</taxon>
        <taxon>Peptococcaceae</taxon>
        <taxon>Thermanaerosceptrum</taxon>
    </lineage>
</organism>
<dbReference type="KEGG" id="tfr:BR63_09285"/>
<comment type="catalytic activity">
    <reaction evidence="1">
        <text>adenylyl-molybdopterin + molybdate = Mo-molybdopterin + AMP + H(+)</text>
        <dbReference type="Rhea" id="RHEA:35047"/>
        <dbReference type="ChEBI" id="CHEBI:15378"/>
        <dbReference type="ChEBI" id="CHEBI:36264"/>
        <dbReference type="ChEBI" id="CHEBI:62727"/>
        <dbReference type="ChEBI" id="CHEBI:71302"/>
        <dbReference type="ChEBI" id="CHEBI:456215"/>
    </reaction>
</comment>
<feature type="domain" description="MoaB/Mog" evidence="2">
    <location>
        <begin position="173"/>
        <end position="305"/>
    </location>
</feature>
<accession>A0A7G6E333</accession>